<name>A0AAD3D8H3_9STRA</name>
<protein>
    <submittedName>
        <fullName evidence="1">Uncharacterized protein</fullName>
    </submittedName>
</protein>
<organism evidence="1 2">
    <name type="scientific">Chaetoceros tenuissimus</name>
    <dbReference type="NCBI Taxonomy" id="426638"/>
    <lineage>
        <taxon>Eukaryota</taxon>
        <taxon>Sar</taxon>
        <taxon>Stramenopiles</taxon>
        <taxon>Ochrophyta</taxon>
        <taxon>Bacillariophyta</taxon>
        <taxon>Coscinodiscophyceae</taxon>
        <taxon>Chaetocerotophycidae</taxon>
        <taxon>Chaetocerotales</taxon>
        <taxon>Chaetocerotaceae</taxon>
        <taxon>Chaetoceros</taxon>
    </lineage>
</organism>
<dbReference type="Proteomes" id="UP001054902">
    <property type="component" value="Unassembled WGS sequence"/>
</dbReference>
<sequence>MNDSTMTQVRDSLNGKWVLDRQRGQPSVRGFLETMGVSPLAIEANEKGDADHDTIHDITLSNTSFKIKKLSRVNDMILDVNLNEEQVKPMLPGDRIKKTLATSEHLGHVLIKSTMPTMNGVASVTDEKNLLQETAPDGSLRSIYVQKLNIVNESTKATNETIRYFVPFEGEAAPTALTAGGNKKVQRYYDKKVGAS</sequence>
<reference evidence="1 2" key="1">
    <citation type="journal article" date="2021" name="Sci. Rep.">
        <title>The genome of the diatom Chaetoceros tenuissimus carries an ancient integrated fragment of an extant virus.</title>
        <authorList>
            <person name="Hongo Y."/>
            <person name="Kimura K."/>
            <person name="Takaki Y."/>
            <person name="Yoshida Y."/>
            <person name="Baba S."/>
            <person name="Kobayashi G."/>
            <person name="Nagasaki K."/>
            <person name="Hano T."/>
            <person name="Tomaru Y."/>
        </authorList>
    </citation>
    <scope>NUCLEOTIDE SEQUENCE [LARGE SCALE GENOMIC DNA]</scope>
    <source>
        <strain evidence="1 2">NIES-3715</strain>
    </source>
</reference>
<evidence type="ECO:0000313" key="2">
    <source>
        <dbReference type="Proteomes" id="UP001054902"/>
    </source>
</evidence>
<accession>A0AAD3D8H3</accession>
<proteinExistence type="predicted"/>
<comment type="caution">
    <text evidence="1">The sequence shown here is derived from an EMBL/GenBank/DDBJ whole genome shotgun (WGS) entry which is preliminary data.</text>
</comment>
<dbReference type="AlphaFoldDB" id="A0AAD3D8H3"/>
<gene>
    <name evidence="1" type="ORF">CTEN210_16229</name>
</gene>
<dbReference type="EMBL" id="BLLK01000069">
    <property type="protein sequence ID" value="GFH59753.1"/>
    <property type="molecule type" value="Genomic_DNA"/>
</dbReference>
<keyword evidence="2" id="KW-1185">Reference proteome</keyword>
<evidence type="ECO:0000313" key="1">
    <source>
        <dbReference type="EMBL" id="GFH59753.1"/>
    </source>
</evidence>